<evidence type="ECO:0000313" key="3">
    <source>
        <dbReference type="Proteomes" id="UP001165079"/>
    </source>
</evidence>
<dbReference type="AlphaFoldDB" id="A0A9W6SR67"/>
<keyword evidence="1" id="KW-1133">Transmembrane helix</keyword>
<evidence type="ECO:0008006" key="4">
    <source>
        <dbReference type="Google" id="ProtNLM"/>
    </source>
</evidence>
<dbReference type="EMBL" id="BSTX01000004">
    <property type="protein sequence ID" value="GLZ80821.1"/>
    <property type="molecule type" value="Genomic_DNA"/>
</dbReference>
<evidence type="ECO:0000256" key="1">
    <source>
        <dbReference type="SAM" id="Phobius"/>
    </source>
</evidence>
<proteinExistence type="predicted"/>
<evidence type="ECO:0000313" key="2">
    <source>
        <dbReference type="EMBL" id="GLZ80821.1"/>
    </source>
</evidence>
<accession>A0A9W6SR67</accession>
<gene>
    <name evidence="2" type="ORF">Afil01_56280</name>
</gene>
<keyword evidence="1" id="KW-0472">Membrane</keyword>
<keyword evidence="1" id="KW-0812">Transmembrane</keyword>
<organism evidence="2 3">
    <name type="scientific">Actinorhabdospora filicis</name>
    <dbReference type="NCBI Taxonomy" id="1785913"/>
    <lineage>
        <taxon>Bacteria</taxon>
        <taxon>Bacillati</taxon>
        <taxon>Actinomycetota</taxon>
        <taxon>Actinomycetes</taxon>
        <taxon>Micromonosporales</taxon>
        <taxon>Micromonosporaceae</taxon>
        <taxon>Actinorhabdospora</taxon>
    </lineage>
</organism>
<dbReference type="Proteomes" id="UP001165079">
    <property type="component" value="Unassembled WGS sequence"/>
</dbReference>
<protein>
    <recommendedName>
        <fullName evidence="4">Pentapeptide repeat-containing protein</fullName>
    </recommendedName>
</protein>
<sequence length="388" mass="41501">MVGAAVLAAGVSGWGIWWLFGSPDLSGPTDQASRFEVVKLILTVAGSFTAGLGAVIALVVQYRKQHLSEAGERREDTKLFLERYAKAAEQLGSDKAAVRLAGVYSMVSLADDWAEERQTCVDVLCAYIRMPYEPPSDADPEGMGERQVRHALLKALSQRVYDGYDRAWPRFRFDFTGAVIDGGVMARMAVPAHSEVLFDRARFTGAELNLWGAHVAGGVLSFDGAVIEEGARVDLSSMNVTHGVFRADGIQVREGVLDLASGRFPGGGLLLREISLEAGGEVRLTGARFGDTIGIGGVVDGGLLDFTRAEFGLRPGTGHALPQKIGPLDMRAGRLDFTGTLAERPIELGEVTFGGGTVDLRELGADTVVRYPEGALGLSLPQPRRPES</sequence>
<keyword evidence="3" id="KW-1185">Reference proteome</keyword>
<reference evidence="2" key="1">
    <citation type="submission" date="2023-03" db="EMBL/GenBank/DDBJ databases">
        <title>Actinorhabdospora filicis NBRC 111898.</title>
        <authorList>
            <person name="Ichikawa N."/>
            <person name="Sato H."/>
            <person name="Tonouchi N."/>
        </authorList>
    </citation>
    <scope>NUCLEOTIDE SEQUENCE</scope>
    <source>
        <strain evidence="2">NBRC 111898</strain>
    </source>
</reference>
<feature type="transmembrane region" description="Helical" evidence="1">
    <location>
        <begin position="37"/>
        <end position="60"/>
    </location>
</feature>
<name>A0A9W6SR67_9ACTN</name>
<comment type="caution">
    <text evidence="2">The sequence shown here is derived from an EMBL/GenBank/DDBJ whole genome shotgun (WGS) entry which is preliminary data.</text>
</comment>